<dbReference type="EMBL" id="AP019860">
    <property type="protein sequence ID" value="BBM83133.1"/>
    <property type="molecule type" value="Genomic_DNA"/>
</dbReference>
<dbReference type="InterPro" id="IPR008271">
    <property type="entry name" value="Ser/Thr_kinase_AS"/>
</dbReference>
<dbReference type="InterPro" id="IPR036322">
    <property type="entry name" value="WD40_repeat_dom_sf"/>
</dbReference>
<evidence type="ECO:0000256" key="3">
    <source>
        <dbReference type="ARBA" id="ARBA00022679"/>
    </source>
</evidence>
<dbReference type="InterPro" id="IPR011009">
    <property type="entry name" value="Kinase-like_dom_sf"/>
</dbReference>
<dbReference type="SMART" id="SM00220">
    <property type="entry name" value="S_TKc"/>
    <property type="match status" value="1"/>
</dbReference>
<feature type="binding site" evidence="8">
    <location>
        <position position="44"/>
    </location>
    <ligand>
        <name>ATP</name>
        <dbReference type="ChEBI" id="CHEBI:30616"/>
    </ligand>
</feature>
<dbReference type="GO" id="GO:0005829">
    <property type="term" value="C:cytosol"/>
    <property type="evidence" value="ECO:0007669"/>
    <property type="project" value="TreeGrafter"/>
</dbReference>
<dbReference type="InterPro" id="IPR015943">
    <property type="entry name" value="WD40/YVTN_repeat-like_dom_sf"/>
</dbReference>
<protein>
    <recommendedName>
        <fullName evidence="1">non-specific serine/threonine protein kinase</fullName>
        <ecNumber evidence="1">2.7.11.1</ecNumber>
    </recommendedName>
</protein>
<dbReference type="PANTHER" id="PTHR24348:SF22">
    <property type="entry name" value="NON-SPECIFIC SERINE_THREONINE PROTEIN KINASE"/>
    <property type="match status" value="1"/>
</dbReference>
<evidence type="ECO:0000256" key="9">
    <source>
        <dbReference type="SAM" id="Coils"/>
    </source>
</evidence>
<dbReference type="FunFam" id="1.10.510.10:FF:000021">
    <property type="entry name" value="Serine/threonine protein kinase"/>
    <property type="match status" value="1"/>
</dbReference>
<dbReference type="PROSITE" id="PS00107">
    <property type="entry name" value="PROTEIN_KINASE_ATP"/>
    <property type="match status" value="1"/>
</dbReference>
<dbReference type="GO" id="GO:0005524">
    <property type="term" value="F:ATP binding"/>
    <property type="evidence" value="ECO:0007669"/>
    <property type="project" value="UniProtKB-UniRule"/>
</dbReference>
<dbReference type="InterPro" id="IPR001680">
    <property type="entry name" value="WD40_rpt"/>
</dbReference>
<dbReference type="GO" id="GO:0005776">
    <property type="term" value="C:autophagosome"/>
    <property type="evidence" value="ECO:0007669"/>
    <property type="project" value="TreeGrafter"/>
</dbReference>
<evidence type="ECO:0000256" key="4">
    <source>
        <dbReference type="ARBA" id="ARBA00022741"/>
    </source>
</evidence>
<dbReference type="EC" id="2.7.11.1" evidence="1"/>
<keyword evidence="3" id="KW-0808">Transferase</keyword>
<reference evidence="11 12" key="1">
    <citation type="submission" date="2019-08" db="EMBL/GenBank/DDBJ databases">
        <title>Complete genome sequence of Candidatus Uab amorphum.</title>
        <authorList>
            <person name="Shiratori T."/>
            <person name="Suzuki S."/>
            <person name="Kakizawa Y."/>
            <person name="Ishida K."/>
        </authorList>
    </citation>
    <scope>NUCLEOTIDE SEQUENCE [LARGE SCALE GENOMIC DNA]</scope>
    <source>
        <strain evidence="11 12">SRT547</strain>
    </source>
</reference>
<dbReference type="PROSITE" id="PS50082">
    <property type="entry name" value="WD_REPEATS_2"/>
    <property type="match status" value="1"/>
</dbReference>
<feature type="repeat" description="WD" evidence="7">
    <location>
        <begin position="634"/>
        <end position="675"/>
    </location>
</feature>
<evidence type="ECO:0000256" key="5">
    <source>
        <dbReference type="ARBA" id="ARBA00022777"/>
    </source>
</evidence>
<dbReference type="InterPro" id="IPR045269">
    <property type="entry name" value="Atg1-like"/>
</dbReference>
<keyword evidence="5 11" id="KW-0418">Kinase</keyword>
<dbReference type="PROSITE" id="PS00108">
    <property type="entry name" value="PROTEIN_KINASE_ST"/>
    <property type="match status" value="1"/>
</dbReference>
<keyword evidence="4 8" id="KW-0547">Nucleotide-binding</keyword>
<accession>A0A5S9F2H9</accession>
<dbReference type="PROSITE" id="PS50011">
    <property type="entry name" value="PROTEIN_KINASE_DOM"/>
    <property type="match status" value="1"/>
</dbReference>
<dbReference type="OrthoDB" id="6111975at2"/>
<keyword evidence="12" id="KW-1185">Reference proteome</keyword>
<dbReference type="PROSITE" id="PS50294">
    <property type="entry name" value="WD_REPEATS_REGION"/>
    <property type="match status" value="1"/>
</dbReference>
<proteinExistence type="predicted"/>
<dbReference type="AlphaFoldDB" id="A0A5S9F2H9"/>
<keyword evidence="7" id="KW-0853">WD repeat</keyword>
<gene>
    <name evidence="11" type="ORF">UABAM_01484</name>
</gene>
<dbReference type="PANTHER" id="PTHR24348">
    <property type="entry name" value="SERINE/THREONINE-PROTEIN KINASE UNC-51-RELATED"/>
    <property type="match status" value="1"/>
</dbReference>
<evidence type="ECO:0000256" key="8">
    <source>
        <dbReference type="PROSITE-ProRule" id="PRU10141"/>
    </source>
</evidence>
<dbReference type="InterPro" id="IPR017441">
    <property type="entry name" value="Protein_kinase_ATP_BS"/>
</dbReference>
<dbReference type="Pfam" id="PF00400">
    <property type="entry name" value="WD40"/>
    <property type="match status" value="1"/>
</dbReference>
<dbReference type="Proteomes" id="UP000326354">
    <property type="component" value="Chromosome"/>
</dbReference>
<evidence type="ECO:0000259" key="10">
    <source>
        <dbReference type="PROSITE" id="PS50011"/>
    </source>
</evidence>
<evidence type="ECO:0000256" key="7">
    <source>
        <dbReference type="PROSITE-ProRule" id="PRU00221"/>
    </source>
</evidence>
<evidence type="ECO:0000256" key="1">
    <source>
        <dbReference type="ARBA" id="ARBA00012513"/>
    </source>
</evidence>
<dbReference type="Pfam" id="PF00069">
    <property type="entry name" value="Pkinase"/>
    <property type="match status" value="1"/>
</dbReference>
<evidence type="ECO:0000313" key="11">
    <source>
        <dbReference type="EMBL" id="BBM83133.1"/>
    </source>
</evidence>
<dbReference type="GO" id="GO:0004674">
    <property type="term" value="F:protein serine/threonine kinase activity"/>
    <property type="evidence" value="ECO:0007669"/>
    <property type="project" value="UniProtKB-KW"/>
</dbReference>
<dbReference type="InterPro" id="IPR000719">
    <property type="entry name" value="Prot_kinase_dom"/>
</dbReference>
<dbReference type="GO" id="GO:0016020">
    <property type="term" value="C:membrane"/>
    <property type="evidence" value="ECO:0007669"/>
    <property type="project" value="TreeGrafter"/>
</dbReference>
<dbReference type="Gene3D" id="1.10.510.10">
    <property type="entry name" value="Transferase(Phosphotransferase) domain 1"/>
    <property type="match status" value="1"/>
</dbReference>
<evidence type="ECO:0000256" key="6">
    <source>
        <dbReference type="ARBA" id="ARBA00022840"/>
    </source>
</evidence>
<keyword evidence="9" id="KW-0175">Coiled coil</keyword>
<dbReference type="Gene3D" id="2.130.10.10">
    <property type="entry name" value="YVTN repeat-like/Quinoprotein amine dehydrogenase"/>
    <property type="match status" value="2"/>
</dbReference>
<dbReference type="RefSeq" id="WP_151967348.1">
    <property type="nucleotide sequence ID" value="NZ_AP019860.1"/>
</dbReference>
<dbReference type="SUPFAM" id="SSF56112">
    <property type="entry name" value="Protein kinase-like (PK-like)"/>
    <property type="match status" value="1"/>
</dbReference>
<keyword evidence="6 8" id="KW-0067">ATP-binding</keyword>
<dbReference type="CDD" id="cd14014">
    <property type="entry name" value="STKc_PknB_like"/>
    <property type="match status" value="1"/>
</dbReference>
<dbReference type="GO" id="GO:0000407">
    <property type="term" value="C:phagophore assembly site"/>
    <property type="evidence" value="ECO:0007669"/>
    <property type="project" value="TreeGrafter"/>
</dbReference>
<keyword evidence="2" id="KW-0723">Serine/threonine-protein kinase</keyword>
<feature type="coiled-coil region" evidence="9">
    <location>
        <begin position="326"/>
        <end position="353"/>
    </location>
</feature>
<feature type="domain" description="Protein kinase" evidence="10">
    <location>
        <begin position="15"/>
        <end position="272"/>
    </location>
</feature>
<evidence type="ECO:0000313" key="12">
    <source>
        <dbReference type="Proteomes" id="UP000326354"/>
    </source>
</evidence>
<evidence type="ECO:0000256" key="2">
    <source>
        <dbReference type="ARBA" id="ARBA00022527"/>
    </source>
</evidence>
<sequence>MNKDSLTSLKMFHHYYIEEELGRGGMGIVYKARDTKLNRYVAIKVITDTKHIEKKTLLRFIREIKSMAQINHENVVRLLEVGEEPFPYFTMEYIRGCSLLDYIKQHRPNARQIAKIMCQISAAIGVAHHLDILHRDLKPDNIMVDDNNIPKVMDFGLAKTQASDVSMTNEVVGTPFYMSPEQANGALVDKQSDIYSLGATLYEILCGRPPFQGTTFLNVAQQIFNDDPIPPSKLTPDVSRSLESICLKCLQKDKNKRYTSVESLAKDFRNFLEHKPLIAKPPGLLERTYKWSYRNRIKTAMLCAVVLVLTTIVLFTHQKWVASLAIEKMNRSLQEAYENLNKAKLEKEQALVISQKKLAQSHINMARYQVAIKNFISAKKEFHLANKILDSLPDQDSKMLREKIYLDMLWLKSNEVHRVKNYTFESEKSIALNRYGSMFVAYNNNFACLYEALDYSFHDKNLRYERAIVASRQADKFIVSPTKTQMVSYDKNNIFLYEAKRKIPIHFKRGTQTVIGLAMDDNGEWCAIKRDFDIELVHIKSQKTQYLKGTHRNSNNSPMIFSQDGKLLISILGGMLTIWQRQGDKFVEKSSFLTMGYTAIHSLACSPDNRFIVYGDKGGSVYLTDINIGSTKIAKFHTHNVTDIYFHPSGRTFATTSRDGKICLWDAKTLDVILQIVTEKHNYRVRFSQDGRRLISVSKTMNTNNYVVWEIESFLTHHLVVEKRHRRLLDILQKSLPSLESLFSLPVCLSENDRFCAAILSSGVSLWDTKTKRNRVFFVNDSIIQQRMVQQAVFSPQNKWLGISYQKSQAEFVDLNSFDVYYKIADRRIEHIAFVKQNIVVVHSSRKLSLWNISQKRHLSTSPIPHYDITELIAHPRTSQLVFGTHSGQIVMWKVDGDHIEFVEELQTKHTEYIEFLNFSRRATYISFWSKNEGCVVLYKKDPLWEVTKKIPVSEKIYSISISPDERYMAIVLFSKILIYDLELDHFAETMRGYYKNGAATIGPSWDRIALPTIHAGVAVFKSSIAK</sequence>
<dbReference type="SMART" id="SM00320">
    <property type="entry name" value="WD40"/>
    <property type="match status" value="4"/>
</dbReference>
<organism evidence="11 12">
    <name type="scientific">Uabimicrobium amorphum</name>
    <dbReference type="NCBI Taxonomy" id="2596890"/>
    <lineage>
        <taxon>Bacteria</taxon>
        <taxon>Pseudomonadati</taxon>
        <taxon>Planctomycetota</taxon>
        <taxon>Candidatus Uabimicrobiia</taxon>
        <taxon>Candidatus Uabimicrobiales</taxon>
        <taxon>Candidatus Uabimicrobiaceae</taxon>
        <taxon>Candidatus Uabimicrobium</taxon>
    </lineage>
</organism>
<dbReference type="SUPFAM" id="SSF50978">
    <property type="entry name" value="WD40 repeat-like"/>
    <property type="match status" value="2"/>
</dbReference>
<name>A0A5S9F2H9_UABAM</name>
<dbReference type="KEGG" id="uam:UABAM_01484"/>